<evidence type="ECO:0000256" key="1">
    <source>
        <dbReference type="SAM" id="Phobius"/>
    </source>
</evidence>
<dbReference type="EMBL" id="SJOL01006465">
    <property type="protein sequence ID" value="TGZ66139.1"/>
    <property type="molecule type" value="Genomic_DNA"/>
</dbReference>
<feature type="transmembrane region" description="Helical" evidence="1">
    <location>
        <begin position="42"/>
        <end position="59"/>
    </location>
</feature>
<comment type="caution">
    <text evidence="2">The sequence shown here is derived from an EMBL/GenBank/DDBJ whole genome shotgun (WGS) entry which is preliminary data.</text>
</comment>
<evidence type="ECO:0000313" key="3">
    <source>
        <dbReference type="Proteomes" id="UP000308267"/>
    </source>
</evidence>
<accession>A0A4S2LWQ7</accession>
<protein>
    <submittedName>
        <fullName evidence="2">Uncharacterized protein</fullName>
    </submittedName>
</protein>
<evidence type="ECO:0000313" key="2">
    <source>
        <dbReference type="EMBL" id="TGZ66139.1"/>
    </source>
</evidence>
<feature type="non-terminal residue" evidence="2">
    <location>
        <position position="1"/>
    </location>
</feature>
<gene>
    <name evidence="2" type="ORF">CRM22_005493</name>
</gene>
<keyword evidence="1" id="KW-1133">Transmembrane helix</keyword>
<sequence>VVLSMLALPRIIALGRPLLVKRTMALTPNPYRHQGKQYKDPLSIIAFVCVMIPLSWMAYDRAKGIDQVPRRGSI</sequence>
<keyword evidence="1" id="KW-0812">Transmembrane</keyword>
<reference evidence="2 3" key="1">
    <citation type="journal article" date="2019" name="BMC Genomics">
        <title>New insights from Opisthorchis felineus genome: update on genomics of the epidemiologically important liver flukes.</title>
        <authorList>
            <person name="Ershov N.I."/>
            <person name="Mordvinov V.A."/>
            <person name="Prokhortchouk E.B."/>
            <person name="Pakharukova M.Y."/>
            <person name="Gunbin K.V."/>
            <person name="Ustyantsev K."/>
            <person name="Genaev M.A."/>
            <person name="Blinov A.G."/>
            <person name="Mazur A."/>
            <person name="Boulygina E."/>
            <person name="Tsygankova S."/>
            <person name="Khrameeva E."/>
            <person name="Chekanov N."/>
            <person name="Fan G."/>
            <person name="Xiao A."/>
            <person name="Zhang H."/>
            <person name="Xu X."/>
            <person name="Yang H."/>
            <person name="Solovyev V."/>
            <person name="Lee S.M."/>
            <person name="Liu X."/>
            <person name="Afonnikov D.A."/>
            <person name="Skryabin K.G."/>
        </authorList>
    </citation>
    <scope>NUCLEOTIDE SEQUENCE [LARGE SCALE GENOMIC DNA]</scope>
    <source>
        <strain evidence="2">AK-0245</strain>
        <tissue evidence="2">Whole organism</tissue>
    </source>
</reference>
<organism evidence="2 3">
    <name type="scientific">Opisthorchis felineus</name>
    <dbReference type="NCBI Taxonomy" id="147828"/>
    <lineage>
        <taxon>Eukaryota</taxon>
        <taxon>Metazoa</taxon>
        <taxon>Spiralia</taxon>
        <taxon>Lophotrochozoa</taxon>
        <taxon>Platyhelminthes</taxon>
        <taxon>Trematoda</taxon>
        <taxon>Digenea</taxon>
        <taxon>Opisthorchiida</taxon>
        <taxon>Opisthorchiata</taxon>
        <taxon>Opisthorchiidae</taxon>
        <taxon>Opisthorchis</taxon>
    </lineage>
</organism>
<proteinExistence type="predicted"/>
<keyword evidence="1" id="KW-0472">Membrane</keyword>
<dbReference type="Proteomes" id="UP000308267">
    <property type="component" value="Unassembled WGS sequence"/>
</dbReference>
<name>A0A4S2LWQ7_OPIFE</name>
<dbReference type="AlphaFoldDB" id="A0A4S2LWQ7"/>
<keyword evidence="3" id="KW-1185">Reference proteome</keyword>